<keyword evidence="2" id="KW-1185">Reference proteome</keyword>
<accession>A0A8J4T020</accession>
<comment type="caution">
    <text evidence="1">The sequence shown here is derived from an EMBL/GenBank/DDBJ whole genome shotgun (WGS) entry which is preliminary data.</text>
</comment>
<organism evidence="1 2">
    <name type="scientific">Paragonimus heterotremus</name>
    <dbReference type="NCBI Taxonomy" id="100268"/>
    <lineage>
        <taxon>Eukaryota</taxon>
        <taxon>Metazoa</taxon>
        <taxon>Spiralia</taxon>
        <taxon>Lophotrochozoa</taxon>
        <taxon>Platyhelminthes</taxon>
        <taxon>Trematoda</taxon>
        <taxon>Digenea</taxon>
        <taxon>Plagiorchiida</taxon>
        <taxon>Troglotremata</taxon>
        <taxon>Troglotrematidae</taxon>
        <taxon>Paragonimus</taxon>
    </lineage>
</organism>
<dbReference type="EMBL" id="LUCH01015103">
    <property type="protein sequence ID" value="KAF5395323.1"/>
    <property type="molecule type" value="Genomic_DNA"/>
</dbReference>
<reference evidence="1" key="1">
    <citation type="submission" date="2019-05" db="EMBL/GenBank/DDBJ databases">
        <title>Annotation for the trematode Paragonimus heterotremus.</title>
        <authorList>
            <person name="Choi Y.-J."/>
        </authorList>
    </citation>
    <scope>NUCLEOTIDE SEQUENCE</scope>
    <source>
        <strain evidence="1">LC</strain>
    </source>
</reference>
<dbReference type="AlphaFoldDB" id="A0A8J4T020"/>
<protein>
    <submittedName>
        <fullName evidence="1">Uncharacterized protein</fullName>
    </submittedName>
</protein>
<dbReference type="Proteomes" id="UP000748531">
    <property type="component" value="Unassembled WGS sequence"/>
</dbReference>
<evidence type="ECO:0000313" key="2">
    <source>
        <dbReference type="Proteomes" id="UP000748531"/>
    </source>
</evidence>
<evidence type="ECO:0000313" key="1">
    <source>
        <dbReference type="EMBL" id="KAF5395323.1"/>
    </source>
</evidence>
<proteinExistence type="predicted"/>
<sequence length="130" mass="15214">MLVRETLNIYRRQIVLERLEDLRRTELLKELLAQLTVDRIVETAKLAQERHAVGQRTLLPFDGKIKVKRKTAAVSQPYLRLPSHYDTAFFLLHPVFWERSYLLQIKHPAPLYPLKLPDGCLNLKMEDPGV</sequence>
<dbReference type="OrthoDB" id="6279044at2759"/>
<name>A0A8J4T020_9TREM</name>
<gene>
    <name evidence="1" type="ORF">PHET_12394</name>
</gene>